<dbReference type="InParanoid" id="A0A6J0C3F9"/>
<keyword evidence="2 5" id="KW-0689">Ribosomal protein</keyword>
<protein>
    <submittedName>
        <fullName evidence="5">28S ribosomal protein S11, mitochondrial</fullName>
    </submittedName>
</protein>
<evidence type="ECO:0000313" key="4">
    <source>
        <dbReference type="Proteomes" id="UP000829291"/>
    </source>
</evidence>
<keyword evidence="4" id="KW-1185">Reference proteome</keyword>
<dbReference type="PANTHER" id="PTHR11759">
    <property type="entry name" value="40S RIBOSOMAL PROTEIN S14/30S RIBOSOMAL PROTEIN S11"/>
    <property type="match status" value="1"/>
</dbReference>
<dbReference type="GO" id="GO:0006412">
    <property type="term" value="P:translation"/>
    <property type="evidence" value="ECO:0007669"/>
    <property type="project" value="InterPro"/>
</dbReference>
<organism evidence="5">
    <name type="scientific">Neodiprion lecontei</name>
    <name type="common">Redheaded pine sawfly</name>
    <dbReference type="NCBI Taxonomy" id="441921"/>
    <lineage>
        <taxon>Eukaryota</taxon>
        <taxon>Metazoa</taxon>
        <taxon>Ecdysozoa</taxon>
        <taxon>Arthropoda</taxon>
        <taxon>Hexapoda</taxon>
        <taxon>Insecta</taxon>
        <taxon>Pterygota</taxon>
        <taxon>Neoptera</taxon>
        <taxon>Endopterygota</taxon>
        <taxon>Hymenoptera</taxon>
        <taxon>Tenthredinoidea</taxon>
        <taxon>Diprionidae</taxon>
        <taxon>Diprioninae</taxon>
        <taxon>Neodiprion</taxon>
    </lineage>
</organism>
<dbReference type="InterPro" id="IPR001971">
    <property type="entry name" value="Ribosomal_uS11"/>
</dbReference>
<dbReference type="OrthoDB" id="1654884at2759"/>
<evidence type="ECO:0000256" key="2">
    <source>
        <dbReference type="ARBA" id="ARBA00022980"/>
    </source>
</evidence>
<dbReference type="RefSeq" id="XP_015520939.1">
    <property type="nucleotide sequence ID" value="XM_015665453.2"/>
</dbReference>
<reference evidence="5" key="1">
    <citation type="submission" date="2025-08" db="UniProtKB">
        <authorList>
            <consortium name="RefSeq"/>
        </authorList>
    </citation>
    <scope>IDENTIFICATION</scope>
    <source>
        <tissue evidence="5">Thorax and Abdomen</tissue>
    </source>
</reference>
<gene>
    <name evidence="5" type="primary">LOC107225113</name>
</gene>
<dbReference type="InterPro" id="IPR036967">
    <property type="entry name" value="Ribosomal_uS11_sf"/>
</dbReference>
<keyword evidence="3" id="KW-0687">Ribonucleoprotein</keyword>
<dbReference type="FunCoup" id="A0A6J0C3F9">
    <property type="interactions" value="423"/>
</dbReference>
<proteinExistence type="inferred from homology"/>
<dbReference type="KEGG" id="nlo:107225113"/>
<dbReference type="Proteomes" id="UP000829291">
    <property type="component" value="Chromosome 7"/>
</dbReference>
<dbReference type="Gene3D" id="3.30.420.80">
    <property type="entry name" value="Ribosomal protein S11"/>
    <property type="match status" value="1"/>
</dbReference>
<evidence type="ECO:0000313" key="5">
    <source>
        <dbReference type="RefSeq" id="XP_015520939.1"/>
    </source>
</evidence>
<dbReference type="GO" id="GO:0003735">
    <property type="term" value="F:structural constituent of ribosome"/>
    <property type="evidence" value="ECO:0007669"/>
    <property type="project" value="InterPro"/>
</dbReference>
<dbReference type="GO" id="GO:1990904">
    <property type="term" value="C:ribonucleoprotein complex"/>
    <property type="evidence" value="ECO:0007669"/>
    <property type="project" value="UniProtKB-KW"/>
</dbReference>
<dbReference type="GO" id="GO:0005840">
    <property type="term" value="C:ribosome"/>
    <property type="evidence" value="ECO:0007669"/>
    <property type="project" value="UniProtKB-KW"/>
</dbReference>
<dbReference type="HAMAP" id="MF_01310">
    <property type="entry name" value="Ribosomal_uS11"/>
    <property type="match status" value="1"/>
</dbReference>
<dbReference type="GeneID" id="107225113"/>
<evidence type="ECO:0000256" key="1">
    <source>
        <dbReference type="ARBA" id="ARBA00006194"/>
    </source>
</evidence>
<dbReference type="CTD" id="64963"/>
<evidence type="ECO:0000256" key="3">
    <source>
        <dbReference type="ARBA" id="ARBA00023274"/>
    </source>
</evidence>
<name>A0A6J0C3F9_NEOLC</name>
<comment type="similarity">
    <text evidence="1">Belongs to the universal ribosomal protein uS11 family.</text>
</comment>
<dbReference type="AlphaFoldDB" id="A0A6J0C3F9"/>
<dbReference type="SUPFAM" id="SSF53137">
    <property type="entry name" value="Translational machinery components"/>
    <property type="match status" value="1"/>
</dbReference>
<sequence length="214" mass="23494">MIKSALRLLASPSFKDRLLSPSLLSEGGKFTGSTNIWRNFHATTRCQKAEDKKMMLASLPPVDEGTKGEKSIQIDNLLSSSEILFPDETTPFRLHDGTPYKDLPICNIKVSHNNTIISLTDCHGKVQMIHTCGKEGFKNTRKGTNIAAQATATTFGARTLRSGIKTVRVRIRGIGPGRMSSIKGLQIGGLDIVSVTDNTHVSWTPPRPRKARRL</sequence>
<accession>A0A6J0C3F9</accession>
<dbReference type="Pfam" id="PF00411">
    <property type="entry name" value="Ribosomal_S11"/>
    <property type="match status" value="1"/>
</dbReference>